<proteinExistence type="predicted"/>
<dbReference type="GO" id="GO:0016787">
    <property type="term" value="F:hydrolase activity"/>
    <property type="evidence" value="ECO:0007669"/>
    <property type="project" value="UniProtKB-ARBA"/>
</dbReference>
<dbReference type="Pfam" id="PF01663">
    <property type="entry name" value="Phosphodiest"/>
    <property type="match status" value="1"/>
</dbReference>
<name>A0A9D1YVP6_9MICO</name>
<gene>
    <name evidence="1" type="ORF">H9830_09990</name>
</gene>
<accession>A0A9D1YVP6</accession>
<evidence type="ECO:0000313" key="2">
    <source>
        <dbReference type="Proteomes" id="UP000824005"/>
    </source>
</evidence>
<reference evidence="1" key="1">
    <citation type="journal article" date="2021" name="PeerJ">
        <title>Extensive microbial diversity within the chicken gut microbiome revealed by metagenomics and culture.</title>
        <authorList>
            <person name="Gilroy R."/>
            <person name="Ravi A."/>
            <person name="Getino M."/>
            <person name="Pursley I."/>
            <person name="Horton D.L."/>
            <person name="Alikhan N.F."/>
            <person name="Baker D."/>
            <person name="Gharbi K."/>
            <person name="Hall N."/>
            <person name="Watson M."/>
            <person name="Adriaenssens E.M."/>
            <person name="Foster-Nyarko E."/>
            <person name="Jarju S."/>
            <person name="Secka A."/>
            <person name="Antonio M."/>
            <person name="Oren A."/>
            <person name="Chaudhuri R.R."/>
            <person name="La Ragione R."/>
            <person name="Hildebrand F."/>
            <person name="Pallen M.J."/>
        </authorList>
    </citation>
    <scope>NUCLEOTIDE SEQUENCE</scope>
    <source>
        <strain evidence="1">ChiGjej1B1-98</strain>
    </source>
</reference>
<dbReference type="SUPFAM" id="SSF53649">
    <property type="entry name" value="Alkaline phosphatase-like"/>
    <property type="match status" value="1"/>
</dbReference>
<dbReference type="PANTHER" id="PTHR10151">
    <property type="entry name" value="ECTONUCLEOTIDE PYROPHOSPHATASE/PHOSPHODIESTERASE"/>
    <property type="match status" value="1"/>
</dbReference>
<dbReference type="InterPro" id="IPR002591">
    <property type="entry name" value="Phosphodiest/P_Trfase"/>
</dbReference>
<sequence length="339" mass="36543">MAAFEGKSNPLQLQATRSALVVLIDGLGHAQLARHRGHARALGSGAGKSLVSGFPSTTAAALTSLATGSLPGRHGIVGYDALVPGVGVRNQLRDWGREMDPETYQRRDPLWRRRACAVVAERKYAASGFTLATLRGADYLGQDNLDARVEAAVQALRSHELVYLYLPELDRVGHKHGVGSDEWVSTLEALDAHVGELARAARGGMLVTADHGMIDVPKARHIVLGSALEGVQEMAGEARARQLHLDDPDLALDAVRELREEFEEVAWVATRDDLVASGWLGEVDAEVLPRIGDVLIAAKGTWAFYPDDNDPAMGMVGQHGSFTGDELRVPLARFGDWAR</sequence>
<dbReference type="Gene3D" id="3.40.720.10">
    <property type="entry name" value="Alkaline Phosphatase, subunit A"/>
    <property type="match status" value="1"/>
</dbReference>
<dbReference type="Proteomes" id="UP000824005">
    <property type="component" value="Unassembled WGS sequence"/>
</dbReference>
<protein>
    <submittedName>
        <fullName evidence="1">Alkaline phosphatase family protein</fullName>
    </submittedName>
</protein>
<organism evidence="1 2">
    <name type="scientific">Candidatus Agrococcus pullicola</name>
    <dbReference type="NCBI Taxonomy" id="2838429"/>
    <lineage>
        <taxon>Bacteria</taxon>
        <taxon>Bacillati</taxon>
        <taxon>Actinomycetota</taxon>
        <taxon>Actinomycetes</taxon>
        <taxon>Micrococcales</taxon>
        <taxon>Microbacteriaceae</taxon>
        <taxon>Agrococcus</taxon>
    </lineage>
</organism>
<dbReference type="EMBL" id="DXDC01000304">
    <property type="protein sequence ID" value="HIY66593.1"/>
    <property type="molecule type" value="Genomic_DNA"/>
</dbReference>
<dbReference type="InterPro" id="IPR017850">
    <property type="entry name" value="Alkaline_phosphatase_core_sf"/>
</dbReference>
<dbReference type="AlphaFoldDB" id="A0A9D1YVP6"/>
<comment type="caution">
    <text evidence="1">The sequence shown here is derived from an EMBL/GenBank/DDBJ whole genome shotgun (WGS) entry which is preliminary data.</text>
</comment>
<evidence type="ECO:0000313" key="1">
    <source>
        <dbReference type="EMBL" id="HIY66593.1"/>
    </source>
</evidence>
<reference evidence="1" key="2">
    <citation type="submission" date="2021-04" db="EMBL/GenBank/DDBJ databases">
        <authorList>
            <person name="Gilroy R."/>
        </authorList>
    </citation>
    <scope>NUCLEOTIDE SEQUENCE</scope>
    <source>
        <strain evidence="1">ChiGjej1B1-98</strain>
    </source>
</reference>
<dbReference type="PANTHER" id="PTHR10151:SF120">
    <property type="entry name" value="BIS(5'-ADENOSYL)-TRIPHOSPHATASE"/>
    <property type="match status" value="1"/>
</dbReference>